<protein>
    <recommendedName>
        <fullName evidence="11">Excinuclease ABC subunit C</fullName>
    </recommendedName>
</protein>
<dbReference type="FunFam" id="3.40.1440.10:FF:000001">
    <property type="entry name" value="UvrABC system protein C"/>
    <property type="match status" value="1"/>
</dbReference>
<dbReference type="SMART" id="SM00465">
    <property type="entry name" value="GIYc"/>
    <property type="match status" value="1"/>
</dbReference>
<evidence type="ECO:0000256" key="5">
    <source>
        <dbReference type="ARBA" id="ARBA00023204"/>
    </source>
</evidence>
<evidence type="ECO:0000256" key="2">
    <source>
        <dbReference type="ARBA" id="ARBA00022763"/>
    </source>
</evidence>
<dbReference type="InterPro" id="IPR050066">
    <property type="entry name" value="UvrABC_protein_C"/>
</dbReference>
<keyword evidence="2" id="KW-0227">DNA damage</keyword>
<dbReference type="AlphaFoldDB" id="A0A2H0N756"/>
<comment type="caution">
    <text evidence="9">The sequence shown here is derived from an EMBL/GenBank/DDBJ whole genome shotgun (WGS) entry which is preliminary data.</text>
</comment>
<dbReference type="Pfam" id="PF02151">
    <property type="entry name" value="UVR"/>
    <property type="match status" value="1"/>
</dbReference>
<evidence type="ECO:0000256" key="4">
    <source>
        <dbReference type="ARBA" id="ARBA00022881"/>
    </source>
</evidence>
<dbReference type="GO" id="GO:0006289">
    <property type="term" value="P:nucleotide-excision repair"/>
    <property type="evidence" value="ECO:0007669"/>
    <property type="project" value="InterPro"/>
</dbReference>
<keyword evidence="5" id="KW-0234">DNA repair</keyword>
<accession>A0A2H0N756</accession>
<evidence type="ECO:0000259" key="6">
    <source>
        <dbReference type="PROSITE" id="PS50151"/>
    </source>
</evidence>
<dbReference type="InterPro" id="IPR035901">
    <property type="entry name" value="GIY-YIG_endonuc_sf"/>
</dbReference>
<dbReference type="InterPro" id="IPR000305">
    <property type="entry name" value="GIY-YIG_endonuc"/>
</dbReference>
<dbReference type="Proteomes" id="UP000229600">
    <property type="component" value="Unassembled WGS sequence"/>
</dbReference>
<proteinExistence type="predicted"/>
<evidence type="ECO:0000259" key="8">
    <source>
        <dbReference type="PROSITE" id="PS50165"/>
    </source>
</evidence>
<dbReference type="SUPFAM" id="SSF82771">
    <property type="entry name" value="GIY-YIG endonuclease"/>
    <property type="match status" value="1"/>
</dbReference>
<dbReference type="InterPro" id="IPR001162">
    <property type="entry name" value="UvrC_RNase_H_dom"/>
</dbReference>
<dbReference type="Gene3D" id="3.40.1440.10">
    <property type="entry name" value="GIY-YIG endonuclease"/>
    <property type="match status" value="1"/>
</dbReference>
<reference evidence="9 10" key="1">
    <citation type="submission" date="2017-09" db="EMBL/GenBank/DDBJ databases">
        <title>Depth-based differentiation of microbial function through sediment-hosted aquifers and enrichment of novel symbionts in the deep terrestrial subsurface.</title>
        <authorList>
            <person name="Probst A.J."/>
            <person name="Ladd B."/>
            <person name="Jarett J.K."/>
            <person name="Geller-Mcgrath D.E."/>
            <person name="Sieber C.M."/>
            <person name="Emerson J.B."/>
            <person name="Anantharaman K."/>
            <person name="Thomas B.C."/>
            <person name="Malmstrom R."/>
            <person name="Stieglmeier M."/>
            <person name="Klingl A."/>
            <person name="Woyke T."/>
            <person name="Ryan C.M."/>
            <person name="Banfield J.F."/>
        </authorList>
    </citation>
    <scope>NUCLEOTIDE SEQUENCE [LARGE SCALE GENOMIC DNA]</scope>
    <source>
        <strain evidence="9">CG11_big_fil_rev_8_21_14_0_20_39_34</strain>
    </source>
</reference>
<dbReference type="Pfam" id="PF08459">
    <property type="entry name" value="UvrC_RNaseH_dom"/>
    <property type="match status" value="1"/>
</dbReference>
<keyword evidence="1" id="KW-0963">Cytoplasm</keyword>
<feature type="domain" description="GIY-YIG" evidence="7">
    <location>
        <begin position="14"/>
        <end position="92"/>
    </location>
</feature>
<evidence type="ECO:0000313" key="10">
    <source>
        <dbReference type="Proteomes" id="UP000229600"/>
    </source>
</evidence>
<dbReference type="InterPro" id="IPR001943">
    <property type="entry name" value="UVR_dom"/>
</dbReference>
<dbReference type="InterPro" id="IPR038476">
    <property type="entry name" value="UvrC_RNase_H_dom_sf"/>
</dbReference>
<evidence type="ECO:0000259" key="7">
    <source>
        <dbReference type="PROSITE" id="PS50164"/>
    </source>
</evidence>
<gene>
    <name evidence="9" type="ORF">COV59_01935</name>
</gene>
<evidence type="ECO:0000256" key="1">
    <source>
        <dbReference type="ARBA" id="ARBA00022490"/>
    </source>
</evidence>
<evidence type="ECO:0000256" key="3">
    <source>
        <dbReference type="ARBA" id="ARBA00022769"/>
    </source>
</evidence>
<dbReference type="PROSITE" id="PS50151">
    <property type="entry name" value="UVR"/>
    <property type="match status" value="1"/>
</dbReference>
<dbReference type="PANTHER" id="PTHR30562:SF1">
    <property type="entry name" value="UVRABC SYSTEM PROTEIN C"/>
    <property type="match status" value="1"/>
</dbReference>
<dbReference type="PANTHER" id="PTHR30562">
    <property type="entry name" value="UVRC/OXIDOREDUCTASE"/>
    <property type="match status" value="1"/>
</dbReference>
<dbReference type="SUPFAM" id="SSF46600">
    <property type="entry name" value="C-terminal UvrC-binding domain of UvrB"/>
    <property type="match status" value="1"/>
</dbReference>
<dbReference type="EMBL" id="PCWN01000007">
    <property type="protein sequence ID" value="PIR03926.1"/>
    <property type="molecule type" value="Genomic_DNA"/>
</dbReference>
<dbReference type="GO" id="GO:0009381">
    <property type="term" value="F:excinuclease ABC activity"/>
    <property type="evidence" value="ECO:0007669"/>
    <property type="project" value="InterPro"/>
</dbReference>
<name>A0A2H0N756_9BACT</name>
<dbReference type="PROSITE" id="PS50164">
    <property type="entry name" value="GIY_YIG"/>
    <property type="match status" value="1"/>
</dbReference>
<dbReference type="InterPro" id="IPR047296">
    <property type="entry name" value="GIY-YIG_UvrC_Cho"/>
</dbReference>
<dbReference type="InterPro" id="IPR036876">
    <property type="entry name" value="UVR_dom_sf"/>
</dbReference>
<evidence type="ECO:0008006" key="11">
    <source>
        <dbReference type="Google" id="ProtNLM"/>
    </source>
</evidence>
<keyword evidence="3" id="KW-0228">DNA excision</keyword>
<dbReference type="CDD" id="cd10434">
    <property type="entry name" value="GIY-YIG_UvrC_Cho"/>
    <property type="match status" value="1"/>
</dbReference>
<organism evidence="9 10">
    <name type="scientific">Candidatus Magasanikbacteria bacterium CG11_big_fil_rev_8_21_14_0_20_39_34</name>
    <dbReference type="NCBI Taxonomy" id="1974653"/>
    <lineage>
        <taxon>Bacteria</taxon>
        <taxon>Candidatus Magasanikiibacteriota</taxon>
    </lineage>
</organism>
<evidence type="ECO:0000313" key="9">
    <source>
        <dbReference type="EMBL" id="PIR03926.1"/>
    </source>
</evidence>
<dbReference type="PROSITE" id="PS50165">
    <property type="entry name" value="UVRC"/>
    <property type="match status" value="1"/>
</dbReference>
<feature type="domain" description="UVR" evidence="6">
    <location>
        <begin position="206"/>
        <end position="241"/>
    </location>
</feature>
<sequence length="413" mass="48176">MKEILQEKIQKFPNTPGVYFFYGKNQELLYVGKATSLKSRVKSYFLGKRGTRAIEAMIDKVENIKYKQTDSVLEAVILEANYIRDKRPKYNVLGKDDKSWNYILITKDSFPLVKTMREHEFKQLSKKDIKQFQYLFGPYPGLNTKATLVLLRKLFQFSSCSPSAKRPCLYYQMGQCLGVCAHTITEKEYKQQVIGPLVQFLSGKKKRLIKILEKRMKKESSSQNFEEAARLRNQIFRLQRIHDVAILNKSFFEDERKSEGAFSRIEGYDISNLGTTGKVGSMVVFENGLSKKSDYRKFKIKTILGQSDVDCLEEVMVRRLKHTEWKYPDLFLIDGGKPQVNRVKRIFQTFGVDIPVIGIAKGPARKKNEFIFAKEEKNLVHWVYTHQDILIQVRDEAHRFAVTYQRSLRKIKK</sequence>
<keyword evidence="4" id="KW-0267">Excision nuclease</keyword>
<feature type="domain" description="UvrC family homology region profile" evidence="8">
    <location>
        <begin position="203"/>
        <end position="347"/>
    </location>
</feature>
<dbReference type="Gene3D" id="3.30.420.340">
    <property type="entry name" value="UvrC, RNAse H endonuclease domain"/>
    <property type="match status" value="1"/>
</dbReference>
<dbReference type="Pfam" id="PF01541">
    <property type="entry name" value="GIY-YIG"/>
    <property type="match status" value="1"/>
</dbReference>
<dbReference type="GO" id="GO:0009380">
    <property type="term" value="C:excinuclease repair complex"/>
    <property type="evidence" value="ECO:0007669"/>
    <property type="project" value="TreeGrafter"/>
</dbReference>
<dbReference type="Gene3D" id="4.10.860.10">
    <property type="entry name" value="UVR domain"/>
    <property type="match status" value="1"/>
</dbReference>